<protein>
    <submittedName>
        <fullName evidence="1">Uncharacterized protein</fullName>
    </submittedName>
</protein>
<dbReference type="AlphaFoldDB" id="A0A0E9SG26"/>
<evidence type="ECO:0000313" key="1">
    <source>
        <dbReference type="EMBL" id="JAH40309.1"/>
    </source>
</evidence>
<proteinExistence type="predicted"/>
<reference evidence="1" key="2">
    <citation type="journal article" date="2015" name="Fish Shellfish Immunol.">
        <title>Early steps in the European eel (Anguilla anguilla)-Vibrio vulnificus interaction in the gills: Role of the RtxA13 toxin.</title>
        <authorList>
            <person name="Callol A."/>
            <person name="Pajuelo D."/>
            <person name="Ebbesson L."/>
            <person name="Teles M."/>
            <person name="MacKenzie S."/>
            <person name="Amaro C."/>
        </authorList>
    </citation>
    <scope>NUCLEOTIDE SEQUENCE</scope>
</reference>
<organism evidence="1">
    <name type="scientific">Anguilla anguilla</name>
    <name type="common">European freshwater eel</name>
    <name type="synonym">Muraena anguilla</name>
    <dbReference type="NCBI Taxonomy" id="7936"/>
    <lineage>
        <taxon>Eukaryota</taxon>
        <taxon>Metazoa</taxon>
        <taxon>Chordata</taxon>
        <taxon>Craniata</taxon>
        <taxon>Vertebrata</taxon>
        <taxon>Euteleostomi</taxon>
        <taxon>Actinopterygii</taxon>
        <taxon>Neopterygii</taxon>
        <taxon>Teleostei</taxon>
        <taxon>Anguilliformes</taxon>
        <taxon>Anguillidae</taxon>
        <taxon>Anguilla</taxon>
    </lineage>
</organism>
<sequence>MSHFEYIYGFNEVILHTPHTPLQMLLTGKVKGVSNARLARWTLDLGSKNLRPYTSP</sequence>
<reference evidence="1" key="1">
    <citation type="submission" date="2014-11" db="EMBL/GenBank/DDBJ databases">
        <authorList>
            <person name="Amaro Gonzalez C."/>
        </authorList>
    </citation>
    <scope>NUCLEOTIDE SEQUENCE</scope>
</reference>
<accession>A0A0E9SG26</accession>
<name>A0A0E9SG26_ANGAN</name>
<dbReference type="EMBL" id="GBXM01068268">
    <property type="protein sequence ID" value="JAH40309.1"/>
    <property type="molecule type" value="Transcribed_RNA"/>
</dbReference>